<comment type="caution">
    <text evidence="1">The sequence shown here is derived from an EMBL/GenBank/DDBJ whole genome shotgun (WGS) entry which is preliminary data.</text>
</comment>
<protein>
    <recommendedName>
        <fullName evidence="3">Outer membrane protein beta-barrel domain-containing protein</fullName>
    </recommendedName>
</protein>
<name>A0ABW5B4F0_9BACT</name>
<dbReference type="RefSeq" id="WP_380799963.1">
    <property type="nucleotide sequence ID" value="NZ_JBHUIV010000004.1"/>
</dbReference>
<gene>
    <name evidence="1" type="ORF">ACFSKV_01990</name>
</gene>
<keyword evidence="2" id="KW-1185">Reference proteome</keyword>
<accession>A0ABW5B4F0</accession>
<dbReference type="EMBL" id="JBHUIV010000004">
    <property type="protein sequence ID" value="MFD2200319.1"/>
    <property type="molecule type" value="Genomic_DNA"/>
</dbReference>
<dbReference type="Proteomes" id="UP001597414">
    <property type="component" value="Unassembled WGS sequence"/>
</dbReference>
<organism evidence="1 2">
    <name type="scientific">Shivajiella indica</name>
    <dbReference type="NCBI Taxonomy" id="872115"/>
    <lineage>
        <taxon>Bacteria</taxon>
        <taxon>Pseudomonadati</taxon>
        <taxon>Bacteroidota</taxon>
        <taxon>Cytophagia</taxon>
        <taxon>Cytophagales</taxon>
        <taxon>Cyclobacteriaceae</taxon>
        <taxon>Shivajiella</taxon>
    </lineage>
</organism>
<reference evidence="2" key="1">
    <citation type="journal article" date="2019" name="Int. J. Syst. Evol. Microbiol.">
        <title>The Global Catalogue of Microorganisms (GCM) 10K type strain sequencing project: providing services to taxonomists for standard genome sequencing and annotation.</title>
        <authorList>
            <consortium name="The Broad Institute Genomics Platform"/>
            <consortium name="The Broad Institute Genome Sequencing Center for Infectious Disease"/>
            <person name="Wu L."/>
            <person name="Ma J."/>
        </authorList>
    </citation>
    <scope>NUCLEOTIDE SEQUENCE [LARGE SCALE GENOMIC DNA]</scope>
    <source>
        <strain evidence="2">KCTC 19812</strain>
    </source>
</reference>
<proteinExistence type="predicted"/>
<evidence type="ECO:0000313" key="2">
    <source>
        <dbReference type="Proteomes" id="UP001597414"/>
    </source>
</evidence>
<evidence type="ECO:0008006" key="3">
    <source>
        <dbReference type="Google" id="ProtNLM"/>
    </source>
</evidence>
<evidence type="ECO:0000313" key="1">
    <source>
        <dbReference type="EMBL" id="MFD2200319.1"/>
    </source>
</evidence>
<sequence>MKKYILLIIGFLPILSNAQEDGIGIRLGEPFSITYKKFLDDHIAIEGMFGGAGANSASYYQKSFDNNRPSPNAFYAGHSTNSILSFNLRGAYHEDITDDLSIDQGYILGYFGVGAQLRTAQVDYAYTDSSLSQNTVFRESRTNIDFGPEAFGGAEYYFDELPMSVFAEVGFFMELLDRFGHFRFQGAIGVRYIF</sequence>